<name>A0ABN8QRL6_9CNID</name>
<evidence type="ECO:0000259" key="18">
    <source>
        <dbReference type="PROSITE" id="PS50011"/>
    </source>
</evidence>
<evidence type="ECO:0000256" key="1">
    <source>
        <dbReference type="ARBA" id="ARBA00004479"/>
    </source>
</evidence>
<dbReference type="SUPFAM" id="SSF56112">
    <property type="entry name" value="Protein kinase-like (PK-like)"/>
    <property type="match status" value="1"/>
</dbReference>
<dbReference type="PROSITE" id="PS50011">
    <property type="entry name" value="PROTEIN_KINASE_DOM"/>
    <property type="match status" value="1"/>
</dbReference>
<dbReference type="InterPro" id="IPR000719">
    <property type="entry name" value="Prot_kinase_dom"/>
</dbReference>
<dbReference type="InterPro" id="IPR017441">
    <property type="entry name" value="Protein_kinase_ATP_BS"/>
</dbReference>
<organism evidence="19 20">
    <name type="scientific">Porites lobata</name>
    <dbReference type="NCBI Taxonomy" id="104759"/>
    <lineage>
        <taxon>Eukaryota</taxon>
        <taxon>Metazoa</taxon>
        <taxon>Cnidaria</taxon>
        <taxon>Anthozoa</taxon>
        <taxon>Hexacorallia</taxon>
        <taxon>Scleractinia</taxon>
        <taxon>Fungiina</taxon>
        <taxon>Poritidae</taxon>
        <taxon>Porites</taxon>
    </lineage>
</organism>
<comment type="similarity">
    <text evidence="2 16">Belongs to the protein kinase superfamily. TKL Ser/Thr protein kinase family. TGFB receptor subfamily.</text>
</comment>
<dbReference type="Gene3D" id="3.30.200.20">
    <property type="entry name" value="Phosphorylase Kinase, domain 1"/>
    <property type="match status" value="1"/>
</dbReference>
<keyword evidence="8 15" id="KW-0547">Nucleotide-binding</keyword>
<feature type="chain" id="PRO_5045907543" description="Serine/threonine-protein kinase receptor" evidence="17">
    <location>
        <begin position="25"/>
        <end position="561"/>
    </location>
</feature>
<evidence type="ECO:0000256" key="13">
    <source>
        <dbReference type="ARBA" id="ARBA00023136"/>
    </source>
</evidence>
<dbReference type="EC" id="2.7.11.30" evidence="16"/>
<comment type="cofactor">
    <cofactor evidence="16">
        <name>Mg(2+)</name>
        <dbReference type="ChEBI" id="CHEBI:18420"/>
    </cofactor>
    <cofactor evidence="16">
        <name>Mn(2+)</name>
        <dbReference type="ChEBI" id="CHEBI:29035"/>
    </cofactor>
</comment>
<evidence type="ECO:0000256" key="8">
    <source>
        <dbReference type="ARBA" id="ARBA00022741"/>
    </source>
</evidence>
<evidence type="ECO:0000256" key="12">
    <source>
        <dbReference type="ARBA" id="ARBA00022989"/>
    </source>
</evidence>
<evidence type="ECO:0000313" key="19">
    <source>
        <dbReference type="EMBL" id="CAH3169424.1"/>
    </source>
</evidence>
<dbReference type="InterPro" id="IPR017194">
    <property type="entry name" value="Transform_growth_fac-b_typ-2"/>
</dbReference>
<keyword evidence="4 16" id="KW-0808">Transferase</keyword>
<dbReference type="PIRSF" id="PIRSF037393">
    <property type="entry name" value="TGFRII"/>
    <property type="match status" value="1"/>
</dbReference>
<evidence type="ECO:0000256" key="4">
    <source>
        <dbReference type="ARBA" id="ARBA00022679"/>
    </source>
</evidence>
<sequence>MEDSASLVALVLTTLFLIPRQGFCQDGTGLVCDSYHHGKGIIREGNETCESPGERCFVLWRDLKNERNETLHIIIKKGCFLVSPANPLDHCQDDCIQNHELAFKHENVSGICCCNIDMCNVNFTSVPYVMNETTTAPTTTHGYTPKSSSAETIVVAIVVIVLAAVIMTSVLVYLYKCRNRDSLKYQAAGLEEKEVPNVQHDLTGLNLEELVGQGRYGSVWRGYYKGEVVAVKTFPPEHRQTWKSEKEVFETHMSHPSILKFYFAAESQKSYGLEYLLVTEYHSKGSLLKFLKCNTVTWQELCVLGRSLAGGLAYLHNDDDHQTKPCFVHRDVSSKNVLVSLGLTCVLSDFGFAMKLPEAGSARSSEDIITEVGTLRYMAPEVLDGALNLRECEASLKEIDVYAMSIVLWEIAMRCSDIYGREPVPDYKPPYEAELGASITSEHIREFVARQKQRPGFPDVWKNNHPGLRTLKETIEDCWDQDGDARLSALCVQERFSELLKDYPDGLCTTPSNNPVQKIVQNYPTSNPSMGFGNPVPSVPPLVIQGRSDKFSSQSHNTTTV</sequence>
<dbReference type="InterPro" id="IPR000333">
    <property type="entry name" value="TGFB_receptor"/>
</dbReference>
<comment type="subcellular location">
    <subcellularLocation>
        <location evidence="1 16">Membrane</location>
        <topology evidence="1 16">Single-pass type I membrane protein</topology>
    </subcellularLocation>
</comment>
<dbReference type="InterPro" id="IPR045860">
    <property type="entry name" value="Snake_toxin-like_sf"/>
</dbReference>
<evidence type="ECO:0000256" key="15">
    <source>
        <dbReference type="PROSITE-ProRule" id="PRU10141"/>
    </source>
</evidence>
<dbReference type="InterPro" id="IPR008266">
    <property type="entry name" value="Tyr_kinase_AS"/>
</dbReference>
<keyword evidence="11 16" id="KW-0460">Magnesium</keyword>
<keyword evidence="7 17" id="KW-0732">Signal</keyword>
<reference evidence="19 20" key="1">
    <citation type="submission" date="2022-05" db="EMBL/GenBank/DDBJ databases">
        <authorList>
            <consortium name="Genoscope - CEA"/>
            <person name="William W."/>
        </authorList>
    </citation>
    <scope>NUCLEOTIDE SEQUENCE [LARGE SCALE GENOMIC DNA]</scope>
</reference>
<evidence type="ECO:0000256" key="2">
    <source>
        <dbReference type="ARBA" id="ARBA00009605"/>
    </source>
</evidence>
<evidence type="ECO:0000256" key="3">
    <source>
        <dbReference type="ARBA" id="ARBA00022527"/>
    </source>
</evidence>
<feature type="signal peptide" evidence="17">
    <location>
        <begin position="1"/>
        <end position="24"/>
    </location>
</feature>
<evidence type="ECO:0000256" key="6">
    <source>
        <dbReference type="ARBA" id="ARBA00022723"/>
    </source>
</evidence>
<gene>
    <name evidence="19" type="ORF">PLOB_00010166</name>
</gene>
<evidence type="ECO:0000256" key="16">
    <source>
        <dbReference type="RuleBase" id="RU361271"/>
    </source>
</evidence>
<dbReference type="Proteomes" id="UP001159405">
    <property type="component" value="Unassembled WGS sequence"/>
</dbReference>
<evidence type="ECO:0000256" key="10">
    <source>
        <dbReference type="ARBA" id="ARBA00022840"/>
    </source>
</evidence>
<dbReference type="InterPro" id="IPR011009">
    <property type="entry name" value="Kinase-like_dom_sf"/>
</dbReference>
<dbReference type="Pfam" id="PF07714">
    <property type="entry name" value="PK_Tyr_Ser-Thr"/>
    <property type="match status" value="1"/>
</dbReference>
<dbReference type="PANTHER" id="PTHR23255:SF100">
    <property type="entry name" value="RECEPTOR PROTEIN SERINE_THREONINE KINASE"/>
    <property type="match status" value="1"/>
</dbReference>
<evidence type="ECO:0000256" key="11">
    <source>
        <dbReference type="ARBA" id="ARBA00022842"/>
    </source>
</evidence>
<keyword evidence="20" id="KW-1185">Reference proteome</keyword>
<dbReference type="PANTHER" id="PTHR23255">
    <property type="entry name" value="TRANSFORMING GROWTH FACTOR-BETA RECEPTOR TYPE I AND II"/>
    <property type="match status" value="1"/>
</dbReference>
<feature type="transmembrane region" description="Helical" evidence="16">
    <location>
        <begin position="153"/>
        <end position="175"/>
    </location>
</feature>
<comment type="caution">
    <text evidence="19">The sequence shown here is derived from an EMBL/GenBank/DDBJ whole genome shotgun (WGS) entry which is preliminary data.</text>
</comment>
<evidence type="ECO:0000256" key="17">
    <source>
        <dbReference type="SAM" id="SignalP"/>
    </source>
</evidence>
<keyword evidence="6 16" id="KW-0479">Metal-binding</keyword>
<dbReference type="Gene3D" id="1.10.510.10">
    <property type="entry name" value="Transferase(Phosphotransferase) domain 1"/>
    <property type="match status" value="1"/>
</dbReference>
<keyword evidence="12 16" id="KW-1133">Transmembrane helix</keyword>
<proteinExistence type="inferred from homology"/>
<accession>A0ABN8QRL6</accession>
<dbReference type="PROSITE" id="PS00109">
    <property type="entry name" value="PROTEIN_KINASE_TYR"/>
    <property type="match status" value="1"/>
</dbReference>
<evidence type="ECO:0000313" key="20">
    <source>
        <dbReference type="Proteomes" id="UP001159405"/>
    </source>
</evidence>
<dbReference type="Gene3D" id="2.10.60.10">
    <property type="entry name" value="CD59"/>
    <property type="match status" value="1"/>
</dbReference>
<dbReference type="InterPro" id="IPR001245">
    <property type="entry name" value="Ser-Thr/Tyr_kinase_cat_dom"/>
</dbReference>
<keyword evidence="16" id="KW-0464">Manganese</keyword>
<keyword evidence="9 16" id="KW-0418">Kinase</keyword>
<dbReference type="EMBL" id="CALNXK010000150">
    <property type="protein sequence ID" value="CAH3169424.1"/>
    <property type="molecule type" value="Genomic_DNA"/>
</dbReference>
<evidence type="ECO:0000256" key="5">
    <source>
        <dbReference type="ARBA" id="ARBA00022692"/>
    </source>
</evidence>
<keyword evidence="14 16" id="KW-0675">Receptor</keyword>
<protein>
    <recommendedName>
        <fullName evidence="16">Serine/threonine-protein kinase receptor</fullName>
        <ecNumber evidence="16">2.7.11.30</ecNumber>
    </recommendedName>
</protein>
<evidence type="ECO:0000256" key="9">
    <source>
        <dbReference type="ARBA" id="ARBA00022777"/>
    </source>
</evidence>
<dbReference type="SUPFAM" id="SSF57302">
    <property type="entry name" value="Snake toxin-like"/>
    <property type="match status" value="1"/>
</dbReference>
<keyword evidence="3 16" id="KW-0723">Serine/threonine-protein kinase</keyword>
<evidence type="ECO:0000256" key="7">
    <source>
        <dbReference type="ARBA" id="ARBA00022729"/>
    </source>
</evidence>
<dbReference type="PROSITE" id="PS00107">
    <property type="entry name" value="PROTEIN_KINASE_ATP"/>
    <property type="match status" value="1"/>
</dbReference>
<feature type="domain" description="Protein kinase" evidence="18">
    <location>
        <begin position="205"/>
        <end position="500"/>
    </location>
</feature>
<keyword evidence="5 16" id="KW-0812">Transmembrane</keyword>
<keyword evidence="10 15" id="KW-0067">ATP-binding</keyword>
<feature type="binding site" evidence="15">
    <location>
        <position position="232"/>
    </location>
    <ligand>
        <name>ATP</name>
        <dbReference type="ChEBI" id="CHEBI:30616"/>
    </ligand>
</feature>
<evidence type="ECO:0000256" key="14">
    <source>
        <dbReference type="ARBA" id="ARBA00023170"/>
    </source>
</evidence>
<dbReference type="PRINTS" id="PR00653">
    <property type="entry name" value="ACTIVIN2R"/>
</dbReference>
<keyword evidence="13 16" id="KW-0472">Membrane</keyword>
<comment type="catalytic activity">
    <reaction evidence="16">
        <text>L-threonyl-[receptor-protein] + ATP = O-phospho-L-threonyl-[receptor-protein] + ADP + H(+)</text>
        <dbReference type="Rhea" id="RHEA:44880"/>
        <dbReference type="Rhea" id="RHEA-COMP:11024"/>
        <dbReference type="Rhea" id="RHEA-COMP:11025"/>
        <dbReference type="ChEBI" id="CHEBI:15378"/>
        <dbReference type="ChEBI" id="CHEBI:30013"/>
        <dbReference type="ChEBI" id="CHEBI:30616"/>
        <dbReference type="ChEBI" id="CHEBI:61977"/>
        <dbReference type="ChEBI" id="CHEBI:456216"/>
        <dbReference type="EC" id="2.7.11.30"/>
    </reaction>
</comment>